<dbReference type="Proteomes" id="UP001143304">
    <property type="component" value="Unassembled WGS sequence"/>
</dbReference>
<keyword evidence="3" id="KW-1185">Reference proteome</keyword>
<name>A0ABT3T1Y6_9GAMM</name>
<dbReference type="EMBL" id="SHNO01000001">
    <property type="protein sequence ID" value="MCX2976268.1"/>
    <property type="molecule type" value="Genomic_DNA"/>
</dbReference>
<dbReference type="InterPro" id="IPR049191">
    <property type="entry name" value="SutA_RBD"/>
</dbReference>
<organism evidence="2 3">
    <name type="scientific">Candidatus Marimicrobium litorale</name>
    <dbReference type="NCBI Taxonomy" id="2518991"/>
    <lineage>
        <taxon>Bacteria</taxon>
        <taxon>Pseudomonadati</taxon>
        <taxon>Pseudomonadota</taxon>
        <taxon>Gammaproteobacteria</taxon>
        <taxon>Cellvibrionales</taxon>
        <taxon>Halieaceae</taxon>
        <taxon>Marimicrobium</taxon>
    </lineage>
</organism>
<reference evidence="2" key="1">
    <citation type="submission" date="2019-02" db="EMBL/GenBank/DDBJ databases">
        <authorList>
            <person name="Li S.-H."/>
        </authorList>
    </citation>
    <scope>NUCLEOTIDE SEQUENCE</scope>
    <source>
        <strain evidence="2">IMCC11814</strain>
    </source>
</reference>
<evidence type="ECO:0000259" key="1">
    <source>
        <dbReference type="Pfam" id="PF20661"/>
    </source>
</evidence>
<protein>
    <recommendedName>
        <fullName evidence="1">Transcriptional regulator SutA RNAP-binding domain-containing protein</fullName>
    </recommendedName>
</protein>
<gene>
    <name evidence="2" type="ORF">EYC82_02715</name>
</gene>
<accession>A0ABT3T1Y6</accession>
<dbReference type="Pfam" id="PF20661">
    <property type="entry name" value="SutA-RBD"/>
    <property type="match status" value="1"/>
</dbReference>
<evidence type="ECO:0000313" key="2">
    <source>
        <dbReference type="EMBL" id="MCX2976268.1"/>
    </source>
</evidence>
<feature type="domain" description="Transcriptional regulator SutA RNAP-binding" evidence="1">
    <location>
        <begin position="7"/>
        <end position="41"/>
    </location>
</feature>
<sequence>MVLKKPESKADIRDKLREETERFIAKGGNVDEIPRGVSGQDPGDSSIFLNRRLFVEPKATRTLVPEVVAAIEERRKSKYRRRSTIKGKTRGPRRKVIYDDFGEPLRRIWSDD</sequence>
<proteinExistence type="predicted"/>
<comment type="caution">
    <text evidence="2">The sequence shown here is derived from an EMBL/GenBank/DDBJ whole genome shotgun (WGS) entry which is preliminary data.</text>
</comment>
<evidence type="ECO:0000313" key="3">
    <source>
        <dbReference type="Proteomes" id="UP001143304"/>
    </source>
</evidence>